<protein>
    <submittedName>
        <fullName evidence="1">Uncharacterized protein</fullName>
    </submittedName>
</protein>
<accession>A0A9X2MFF0</accession>
<dbReference type="OrthoDB" id="2046657at2"/>
<dbReference type="EMBL" id="JANJZL010000004">
    <property type="protein sequence ID" value="MCR2044002.1"/>
    <property type="molecule type" value="Genomic_DNA"/>
</dbReference>
<dbReference type="Proteomes" id="UP001142078">
    <property type="component" value="Unassembled WGS sequence"/>
</dbReference>
<reference evidence="1" key="1">
    <citation type="submission" date="2022-07" db="EMBL/GenBank/DDBJ databases">
        <title>Enhanced cultured diversity of the mouse gut microbiota enables custom-made synthetic communities.</title>
        <authorList>
            <person name="Afrizal A."/>
        </authorList>
    </citation>
    <scope>NUCLEOTIDE SEQUENCE</scope>
    <source>
        <strain evidence="1">DSM 29482</strain>
    </source>
</reference>
<sequence length="157" mass="17461">MKKLVLIIIIGSMVCLSGCGEGQSNNEKAKLYNDNEAIVESYDSFNYLFRNSEGKNSEFEMNFKTFSGTDTIMEINSDGKEELTLTYNTKVNRGKLKLVFINPNNEFEIIIEGEGNGDYTTTLESGKYRVKAVGKDAKGSLKIKADTDANVRVNGEE</sequence>
<dbReference type="AlphaFoldDB" id="A0A9X2MFF0"/>
<name>A0A9X2MFF0_9FIRM</name>
<gene>
    <name evidence="1" type="ORF">NSA23_07690</name>
</gene>
<organism evidence="1 2">
    <name type="scientific">Anaerosalibacter massiliensis</name>
    <dbReference type="NCBI Taxonomy" id="1347392"/>
    <lineage>
        <taxon>Bacteria</taxon>
        <taxon>Bacillati</taxon>
        <taxon>Bacillota</taxon>
        <taxon>Tissierellia</taxon>
        <taxon>Tissierellales</taxon>
        <taxon>Sporanaerobacteraceae</taxon>
        <taxon>Anaerosalibacter</taxon>
    </lineage>
</organism>
<proteinExistence type="predicted"/>
<keyword evidence="2" id="KW-1185">Reference proteome</keyword>
<evidence type="ECO:0000313" key="1">
    <source>
        <dbReference type="EMBL" id="MCR2044002.1"/>
    </source>
</evidence>
<comment type="caution">
    <text evidence="1">The sequence shown here is derived from an EMBL/GenBank/DDBJ whole genome shotgun (WGS) entry which is preliminary data.</text>
</comment>
<dbReference type="RefSeq" id="WP_050069860.1">
    <property type="nucleotide sequence ID" value="NZ_CABKTM010000049.1"/>
</dbReference>
<evidence type="ECO:0000313" key="2">
    <source>
        <dbReference type="Proteomes" id="UP001142078"/>
    </source>
</evidence>